<comment type="caution">
    <text evidence="1">The sequence shown here is derived from an EMBL/GenBank/DDBJ whole genome shotgun (WGS) entry which is preliminary data.</text>
</comment>
<dbReference type="AlphaFoldDB" id="U7QG34"/>
<dbReference type="Proteomes" id="UP000017127">
    <property type="component" value="Unassembled WGS sequence"/>
</dbReference>
<protein>
    <submittedName>
        <fullName evidence="1">Uncharacterized protein</fullName>
    </submittedName>
</protein>
<evidence type="ECO:0000313" key="1">
    <source>
        <dbReference type="EMBL" id="ERT06040.1"/>
    </source>
</evidence>
<gene>
    <name evidence="1" type="ORF">M595_3995</name>
</gene>
<accession>U7QG34</accession>
<name>U7QG34_9CYAN</name>
<sequence length="37" mass="4158">MSSCLGFVTINNINLSKNQPTNDKIWELQTLTILIHG</sequence>
<evidence type="ECO:0000313" key="2">
    <source>
        <dbReference type="Proteomes" id="UP000017127"/>
    </source>
</evidence>
<organism evidence="1 2">
    <name type="scientific">Lyngbya aestuarii BL J</name>
    <dbReference type="NCBI Taxonomy" id="1348334"/>
    <lineage>
        <taxon>Bacteria</taxon>
        <taxon>Bacillati</taxon>
        <taxon>Cyanobacteriota</taxon>
        <taxon>Cyanophyceae</taxon>
        <taxon>Oscillatoriophycideae</taxon>
        <taxon>Oscillatoriales</taxon>
        <taxon>Microcoleaceae</taxon>
        <taxon>Lyngbya</taxon>
    </lineage>
</organism>
<proteinExistence type="predicted"/>
<keyword evidence="2" id="KW-1185">Reference proteome</keyword>
<reference evidence="1 2" key="1">
    <citation type="journal article" date="2013" name="Front. Microbiol.">
        <title>Comparative genomic analyses of the cyanobacterium, Lyngbya aestuarii BL J, a powerful hydrogen producer.</title>
        <authorList>
            <person name="Kothari A."/>
            <person name="Vaughn M."/>
            <person name="Garcia-Pichel F."/>
        </authorList>
    </citation>
    <scope>NUCLEOTIDE SEQUENCE [LARGE SCALE GENOMIC DNA]</scope>
    <source>
        <strain evidence="1 2">BL J</strain>
    </source>
</reference>
<dbReference type="EMBL" id="AUZM01000043">
    <property type="protein sequence ID" value="ERT06040.1"/>
    <property type="molecule type" value="Genomic_DNA"/>
</dbReference>